<feature type="compositionally biased region" description="Acidic residues" evidence="1">
    <location>
        <begin position="79"/>
        <end position="91"/>
    </location>
</feature>
<feature type="region of interest" description="Disordered" evidence="1">
    <location>
        <begin position="66"/>
        <end position="120"/>
    </location>
</feature>
<reference evidence="2 3" key="1">
    <citation type="submission" date="2020-12" db="EMBL/GenBank/DDBJ databases">
        <title>Metabolic potential, ecology and presence of endohyphal bacteria is reflected in genomic diversity of Mucoromycotina.</title>
        <authorList>
            <person name="Muszewska A."/>
            <person name="Okrasinska A."/>
            <person name="Steczkiewicz K."/>
            <person name="Drgas O."/>
            <person name="Orlowska M."/>
            <person name="Perlinska-Lenart U."/>
            <person name="Aleksandrzak-Piekarczyk T."/>
            <person name="Szatraj K."/>
            <person name="Zielenkiewicz U."/>
            <person name="Pilsyk S."/>
            <person name="Malc E."/>
            <person name="Mieczkowski P."/>
            <person name="Kruszewska J.S."/>
            <person name="Biernat P."/>
            <person name="Pawlowska J."/>
        </authorList>
    </citation>
    <scope>NUCLEOTIDE SEQUENCE [LARGE SCALE GENOMIC DNA]</scope>
    <source>
        <strain evidence="2 3">CBS 142.35</strain>
    </source>
</reference>
<keyword evidence="3" id="KW-1185">Reference proteome</keyword>
<dbReference type="EMBL" id="JAEPRB010000217">
    <property type="protein sequence ID" value="KAG2218670.1"/>
    <property type="molecule type" value="Genomic_DNA"/>
</dbReference>
<dbReference type="OrthoDB" id="73465at2759"/>
<accession>A0A8H7RXY6</accession>
<evidence type="ECO:0000256" key="1">
    <source>
        <dbReference type="SAM" id="MobiDB-lite"/>
    </source>
</evidence>
<evidence type="ECO:0000313" key="3">
    <source>
        <dbReference type="Proteomes" id="UP000646827"/>
    </source>
</evidence>
<dbReference type="AlphaFoldDB" id="A0A8H7RXY6"/>
<gene>
    <name evidence="2" type="ORF">INT45_007839</name>
</gene>
<dbReference type="Proteomes" id="UP000646827">
    <property type="component" value="Unassembled WGS sequence"/>
</dbReference>
<feature type="compositionally biased region" description="Low complexity" evidence="1">
    <location>
        <begin position="93"/>
        <end position="105"/>
    </location>
</feature>
<organism evidence="2 3">
    <name type="scientific">Circinella minor</name>
    <dbReference type="NCBI Taxonomy" id="1195481"/>
    <lineage>
        <taxon>Eukaryota</taxon>
        <taxon>Fungi</taxon>
        <taxon>Fungi incertae sedis</taxon>
        <taxon>Mucoromycota</taxon>
        <taxon>Mucoromycotina</taxon>
        <taxon>Mucoromycetes</taxon>
        <taxon>Mucorales</taxon>
        <taxon>Lichtheimiaceae</taxon>
        <taxon>Circinella</taxon>
    </lineage>
</organism>
<feature type="region of interest" description="Disordered" evidence="1">
    <location>
        <begin position="548"/>
        <end position="569"/>
    </location>
</feature>
<evidence type="ECO:0000313" key="2">
    <source>
        <dbReference type="EMBL" id="KAG2218670.1"/>
    </source>
</evidence>
<proteinExistence type="predicted"/>
<comment type="caution">
    <text evidence="2">The sequence shown here is derived from an EMBL/GenBank/DDBJ whole genome shotgun (WGS) entry which is preliminary data.</text>
</comment>
<name>A0A8H7RXY6_9FUNG</name>
<sequence>MGQAGIIIHSYFYKTTVFLLLSFLFLLFSFTSSLKCNAVEDSSSSFIITTTSTPIHILPRDPITTLADPVSTTATPTGENEDTHDENEESDNSPTPTTTLLTVKPSPSPPPRHDSTTNSSNPSYTVTLNCGYDSFCEKIHIAAIDAVKELVHVLDIENNNISVSVNYTSFCDRSCSNDTFAWGAPSRQLQIPSGDGIDSDYSYPQILAKQFFKIWGDWVDHDIDVEINHDVYMNAVDYDAAEELGWNGTGVPPGGKYWFKDEGPIRDDQVDMTYIILHELLHGVGIISSWGAYFGESSPLRALIGEGFEDEELRFVTPSPYSTILYGAGPVFVTNFQRNTLFDKYLNVQYMSLNETNSINMQDFSVQLLNFCVQDNDAFIMRFVYRFLKTSMSTLSAQVYNAFSIPNTMTFNFRLTSTNTSLFNTNQYLNITYQNMTLLTGDSVVKGYAEQAGRINNRPGLRISHLSDDYADTPDFIMTRNYKTGATLQQLVDIGYNNTPVINYTEETTNGTLITHTYRSPIGPGILRILDSMGYSTVLKRTNYTRMDSDSNDQVESENKDKSCDLDRNYPKRKRSDAIQLLSLSRISHWILLLLVSSLVL</sequence>
<protein>
    <submittedName>
        <fullName evidence="2">Uncharacterized protein</fullName>
    </submittedName>
</protein>
<feature type="compositionally biased region" description="Basic and acidic residues" evidence="1">
    <location>
        <begin position="557"/>
        <end position="569"/>
    </location>
</feature>